<dbReference type="Gene3D" id="1.10.10.60">
    <property type="entry name" value="Homeodomain-like"/>
    <property type="match status" value="2"/>
</dbReference>
<evidence type="ECO:0000313" key="4">
    <source>
        <dbReference type="Proteomes" id="UP000187209"/>
    </source>
</evidence>
<feature type="domain" description="Myb-like" evidence="1">
    <location>
        <begin position="59"/>
        <end position="109"/>
    </location>
</feature>
<keyword evidence="4" id="KW-1185">Reference proteome</keyword>
<protein>
    <recommendedName>
        <fullName evidence="5">Myb-like DNA-binding domain containing protein</fullName>
    </recommendedName>
</protein>
<dbReference type="SUPFAM" id="SSF46689">
    <property type="entry name" value="Homeodomain-like"/>
    <property type="match status" value="1"/>
</dbReference>
<dbReference type="Proteomes" id="UP000187209">
    <property type="component" value="Unassembled WGS sequence"/>
</dbReference>
<feature type="domain" description="HTH myb-type" evidence="2">
    <location>
        <begin position="67"/>
        <end position="113"/>
    </location>
</feature>
<dbReference type="OrthoDB" id="304122at2759"/>
<dbReference type="InterPro" id="IPR001005">
    <property type="entry name" value="SANT/Myb"/>
</dbReference>
<proteinExistence type="predicted"/>
<gene>
    <name evidence="3" type="ORF">SteCoe_28229</name>
</gene>
<organism evidence="3 4">
    <name type="scientific">Stentor coeruleus</name>
    <dbReference type="NCBI Taxonomy" id="5963"/>
    <lineage>
        <taxon>Eukaryota</taxon>
        <taxon>Sar</taxon>
        <taxon>Alveolata</taxon>
        <taxon>Ciliophora</taxon>
        <taxon>Postciliodesmatophora</taxon>
        <taxon>Heterotrichea</taxon>
        <taxon>Heterotrichida</taxon>
        <taxon>Stentoridae</taxon>
        <taxon>Stentor</taxon>
    </lineage>
</organism>
<reference evidence="3 4" key="1">
    <citation type="submission" date="2016-11" db="EMBL/GenBank/DDBJ databases">
        <title>The macronuclear genome of Stentor coeruleus: a giant cell with tiny introns.</title>
        <authorList>
            <person name="Slabodnick M."/>
            <person name="Ruby J.G."/>
            <person name="Reiff S.B."/>
            <person name="Swart E.C."/>
            <person name="Gosai S."/>
            <person name="Prabakaran S."/>
            <person name="Witkowska E."/>
            <person name="Larue G.E."/>
            <person name="Fisher S."/>
            <person name="Freeman R.M."/>
            <person name="Gunawardena J."/>
            <person name="Chu W."/>
            <person name="Stover N.A."/>
            <person name="Gregory B.D."/>
            <person name="Nowacki M."/>
            <person name="Derisi J."/>
            <person name="Roy S.W."/>
            <person name="Marshall W.F."/>
            <person name="Sood P."/>
        </authorList>
    </citation>
    <scope>NUCLEOTIDE SEQUENCE [LARGE SCALE GENOMIC DNA]</scope>
    <source>
        <strain evidence="3">WM001</strain>
    </source>
</reference>
<dbReference type="CDD" id="cd00167">
    <property type="entry name" value="SANT"/>
    <property type="match status" value="2"/>
</dbReference>
<comment type="caution">
    <text evidence="3">The sequence shown here is derived from an EMBL/GenBank/DDBJ whole genome shotgun (WGS) entry which is preliminary data.</text>
</comment>
<name>A0A1R2B8Q5_9CILI</name>
<evidence type="ECO:0000313" key="3">
    <source>
        <dbReference type="EMBL" id="OMJ73159.1"/>
    </source>
</evidence>
<dbReference type="EMBL" id="MPUH01000842">
    <property type="protein sequence ID" value="OMJ73159.1"/>
    <property type="molecule type" value="Genomic_DNA"/>
</dbReference>
<dbReference type="InterPro" id="IPR050560">
    <property type="entry name" value="MYB_TF"/>
</dbReference>
<sequence>MQYYRYRKTWTLEEDLVLKELVGLYKGKNWKKIADEISKRINKVRTGKQCRERWDNKLKPNIELNDWTDEEIKRLFEIQEKIGNKWSKISPFFPKRSKNSIKNFFYSTIRRNIRRFNKDKREDEKIKGDVKELIKIPEIREILICEKSCEKHVLRSKQLSDESFWNMKMINDGLLDYQNNGSEEDFGFLEMDEYREYAENEDENILPLIDQAILWE</sequence>
<evidence type="ECO:0000259" key="1">
    <source>
        <dbReference type="PROSITE" id="PS50090"/>
    </source>
</evidence>
<evidence type="ECO:0008006" key="5">
    <source>
        <dbReference type="Google" id="ProtNLM"/>
    </source>
</evidence>
<dbReference type="AlphaFoldDB" id="A0A1R2B8Q5"/>
<dbReference type="GO" id="GO:0005634">
    <property type="term" value="C:nucleus"/>
    <property type="evidence" value="ECO:0007669"/>
    <property type="project" value="TreeGrafter"/>
</dbReference>
<feature type="domain" description="HTH myb-type" evidence="2">
    <location>
        <begin position="7"/>
        <end position="62"/>
    </location>
</feature>
<dbReference type="PROSITE" id="PS51294">
    <property type="entry name" value="HTH_MYB"/>
    <property type="match status" value="2"/>
</dbReference>
<dbReference type="SMART" id="SM00717">
    <property type="entry name" value="SANT"/>
    <property type="match status" value="2"/>
</dbReference>
<dbReference type="Pfam" id="PF13921">
    <property type="entry name" value="Myb_DNA-bind_6"/>
    <property type="match status" value="1"/>
</dbReference>
<accession>A0A1R2B8Q5</accession>
<feature type="domain" description="Myb-like" evidence="1">
    <location>
        <begin position="7"/>
        <end position="58"/>
    </location>
</feature>
<dbReference type="PROSITE" id="PS50090">
    <property type="entry name" value="MYB_LIKE"/>
    <property type="match status" value="2"/>
</dbReference>
<evidence type="ECO:0000259" key="2">
    <source>
        <dbReference type="PROSITE" id="PS51294"/>
    </source>
</evidence>
<dbReference type="GO" id="GO:0000978">
    <property type="term" value="F:RNA polymerase II cis-regulatory region sequence-specific DNA binding"/>
    <property type="evidence" value="ECO:0007669"/>
    <property type="project" value="TreeGrafter"/>
</dbReference>
<dbReference type="InterPro" id="IPR017930">
    <property type="entry name" value="Myb_dom"/>
</dbReference>
<dbReference type="GO" id="GO:0000981">
    <property type="term" value="F:DNA-binding transcription factor activity, RNA polymerase II-specific"/>
    <property type="evidence" value="ECO:0007669"/>
    <property type="project" value="TreeGrafter"/>
</dbReference>
<dbReference type="InterPro" id="IPR009057">
    <property type="entry name" value="Homeodomain-like_sf"/>
</dbReference>
<dbReference type="PANTHER" id="PTHR45614">
    <property type="entry name" value="MYB PROTEIN-RELATED"/>
    <property type="match status" value="1"/>
</dbReference>